<evidence type="ECO:0000256" key="12">
    <source>
        <dbReference type="ARBA" id="ARBA00032513"/>
    </source>
</evidence>
<comment type="caution">
    <text evidence="14">The sequence shown here is derived from an EMBL/GenBank/DDBJ whole genome shotgun (WGS) entry which is preliminary data.</text>
</comment>
<dbReference type="GO" id="GO:0005743">
    <property type="term" value="C:mitochondrial inner membrane"/>
    <property type="evidence" value="ECO:0007669"/>
    <property type="project" value="UniProtKB-SubCell"/>
</dbReference>
<gene>
    <name evidence="14" type="ORF">L596_025218</name>
</gene>
<keyword evidence="8" id="KW-0249">Electron transport</keyword>
<dbReference type="EMBL" id="AZBU02000009">
    <property type="protein sequence ID" value="TKR64728.1"/>
    <property type="molecule type" value="Genomic_DNA"/>
</dbReference>
<dbReference type="PROSITE" id="PS51257">
    <property type="entry name" value="PROKAR_LIPOPROTEIN"/>
    <property type="match status" value="1"/>
</dbReference>
<evidence type="ECO:0000256" key="4">
    <source>
        <dbReference type="ARBA" id="ARBA00016394"/>
    </source>
</evidence>
<evidence type="ECO:0000256" key="10">
    <source>
        <dbReference type="ARBA" id="ARBA00023136"/>
    </source>
</evidence>
<evidence type="ECO:0000256" key="5">
    <source>
        <dbReference type="ARBA" id="ARBA00022448"/>
    </source>
</evidence>
<comment type="subcellular location">
    <subcellularLocation>
        <location evidence="2">Mitochondrion inner membrane</location>
        <topology evidence="2">Peripheral membrane protein</topology>
        <orientation evidence="2">Matrix side</orientation>
    </subcellularLocation>
</comment>
<organism evidence="14 15">
    <name type="scientific">Steinernema carpocapsae</name>
    <name type="common">Entomopathogenic nematode</name>
    <dbReference type="NCBI Taxonomy" id="34508"/>
    <lineage>
        <taxon>Eukaryota</taxon>
        <taxon>Metazoa</taxon>
        <taxon>Ecdysozoa</taxon>
        <taxon>Nematoda</taxon>
        <taxon>Chromadorea</taxon>
        <taxon>Rhabditida</taxon>
        <taxon>Tylenchina</taxon>
        <taxon>Panagrolaimomorpha</taxon>
        <taxon>Strongyloidoidea</taxon>
        <taxon>Steinernematidae</taxon>
        <taxon>Steinernema</taxon>
    </lineage>
</organism>
<evidence type="ECO:0000256" key="2">
    <source>
        <dbReference type="ARBA" id="ARBA00004443"/>
    </source>
</evidence>
<dbReference type="PANTHER" id="PTHR12878">
    <property type="entry name" value="NADH-UBIQUINONE OXIDOREDUCTASE B8 SUBUNIT"/>
    <property type="match status" value="1"/>
</dbReference>
<comment type="similarity">
    <text evidence="3">Belongs to the complex I NDUFA2 subunit family.</text>
</comment>
<proteinExistence type="inferred from homology"/>
<keyword evidence="10" id="KW-0472">Membrane</keyword>
<dbReference type="STRING" id="34508.A0A4U5M756"/>
<dbReference type="Pfam" id="PF05047">
    <property type="entry name" value="L51_S25_CI-B8"/>
    <property type="match status" value="1"/>
</dbReference>
<keyword evidence="15" id="KW-1185">Reference proteome</keyword>
<evidence type="ECO:0000259" key="13">
    <source>
        <dbReference type="SMART" id="SM00916"/>
    </source>
</evidence>
<evidence type="ECO:0000313" key="14">
    <source>
        <dbReference type="EMBL" id="TKR64728.1"/>
    </source>
</evidence>
<accession>A0A4U5M756</accession>
<dbReference type="Proteomes" id="UP000298663">
    <property type="component" value="Unassembled WGS sequence"/>
</dbReference>
<evidence type="ECO:0000313" key="15">
    <source>
        <dbReference type="Proteomes" id="UP000298663"/>
    </source>
</evidence>
<keyword evidence="6" id="KW-0679">Respiratory chain</keyword>
<dbReference type="InterPro" id="IPR016464">
    <property type="entry name" value="NADH_Ub_cplx-1_asu_su-2"/>
</dbReference>
<sequence>MTARTIAPSPKPQNDSSVRTQVFSSSIISCIAFIPVFPHANQHAQFQMSSALKLGAGALRELRIHLCQKSSASAGIRAFIENDYVPLKKNNLKFPILIRECSGISPKVWARYEYGVETAVSLENASQQQVAEAIKQLATLQPPPRA</sequence>
<reference evidence="14 15" key="2">
    <citation type="journal article" date="2019" name="G3 (Bethesda)">
        <title>Hybrid Assembly of the Genome of the Entomopathogenic Nematode Steinernema carpocapsae Identifies the X-Chromosome.</title>
        <authorList>
            <person name="Serra L."/>
            <person name="Macchietto M."/>
            <person name="Macias-Munoz A."/>
            <person name="McGill C.J."/>
            <person name="Rodriguez I.M."/>
            <person name="Rodriguez B."/>
            <person name="Murad R."/>
            <person name="Mortazavi A."/>
        </authorList>
    </citation>
    <scope>NUCLEOTIDE SEQUENCE [LARGE SCALE GENOMIC DNA]</scope>
    <source>
        <strain evidence="14 15">ALL</strain>
    </source>
</reference>
<evidence type="ECO:0000256" key="9">
    <source>
        <dbReference type="ARBA" id="ARBA00023128"/>
    </source>
</evidence>
<dbReference type="Gene3D" id="3.40.30.10">
    <property type="entry name" value="Glutaredoxin"/>
    <property type="match status" value="1"/>
</dbReference>
<dbReference type="PANTHER" id="PTHR12878:SF0">
    <property type="entry name" value="NADH DEHYDROGENASE [UBIQUINONE] 1 ALPHA SUBCOMPLEX SUBUNIT 2"/>
    <property type="match status" value="1"/>
</dbReference>
<evidence type="ECO:0000256" key="8">
    <source>
        <dbReference type="ARBA" id="ARBA00022982"/>
    </source>
</evidence>
<dbReference type="SUPFAM" id="SSF52833">
    <property type="entry name" value="Thioredoxin-like"/>
    <property type="match status" value="1"/>
</dbReference>
<reference evidence="14 15" key="1">
    <citation type="journal article" date="2015" name="Genome Biol.">
        <title>Comparative genomics of Steinernema reveals deeply conserved gene regulatory networks.</title>
        <authorList>
            <person name="Dillman A.R."/>
            <person name="Macchietto M."/>
            <person name="Porter C.F."/>
            <person name="Rogers A."/>
            <person name="Williams B."/>
            <person name="Antoshechkin I."/>
            <person name="Lee M.M."/>
            <person name="Goodwin Z."/>
            <person name="Lu X."/>
            <person name="Lewis E.E."/>
            <person name="Goodrich-Blair H."/>
            <person name="Stock S.P."/>
            <person name="Adams B.J."/>
            <person name="Sternberg P.W."/>
            <person name="Mortazavi A."/>
        </authorList>
    </citation>
    <scope>NUCLEOTIDE SEQUENCE [LARGE SCALE GENOMIC DNA]</scope>
    <source>
        <strain evidence="14 15">ALL</strain>
    </source>
</reference>
<dbReference type="SMART" id="SM00916">
    <property type="entry name" value="L51_S25_CI-B8"/>
    <property type="match status" value="1"/>
</dbReference>
<evidence type="ECO:0000256" key="1">
    <source>
        <dbReference type="ARBA" id="ARBA00003195"/>
    </source>
</evidence>
<evidence type="ECO:0000256" key="11">
    <source>
        <dbReference type="ARBA" id="ARBA00031441"/>
    </source>
</evidence>
<evidence type="ECO:0000256" key="7">
    <source>
        <dbReference type="ARBA" id="ARBA00022792"/>
    </source>
</evidence>
<keyword evidence="7" id="KW-0999">Mitochondrion inner membrane</keyword>
<dbReference type="OrthoDB" id="10250268at2759"/>
<dbReference type="InterPro" id="IPR007741">
    <property type="entry name" value="Ribosomal_mL43/mS25/NADH_DH"/>
</dbReference>
<keyword evidence="5" id="KW-0813">Transport</keyword>
<protein>
    <recommendedName>
        <fullName evidence="4">NADH dehydrogenase [ubiquinone] 1 alpha subcomplex subunit 2</fullName>
    </recommendedName>
    <alternativeName>
        <fullName evidence="11">Complex I-B8</fullName>
    </alternativeName>
    <alternativeName>
        <fullName evidence="12">NADH-ubiquinone oxidoreductase B8 subunit</fullName>
    </alternativeName>
</protein>
<evidence type="ECO:0000256" key="6">
    <source>
        <dbReference type="ARBA" id="ARBA00022660"/>
    </source>
</evidence>
<feature type="domain" description="Ribosomal protein/NADH dehydrogenase" evidence="13">
    <location>
        <begin position="68"/>
        <end position="141"/>
    </location>
</feature>
<name>A0A4U5M756_STECR</name>
<evidence type="ECO:0000256" key="3">
    <source>
        <dbReference type="ARBA" id="ARBA00008939"/>
    </source>
</evidence>
<comment type="function">
    <text evidence="1">Accessory subunit of the mitochondrial membrane respiratory chain NADH dehydrogenase (Complex I), that is believed not to be involved in catalysis. Complex I functions in the transfer of electrons from NADH to the respiratory chain. The immediate electron acceptor for the enzyme is believed to be ubiquinone.</text>
</comment>
<dbReference type="InterPro" id="IPR036249">
    <property type="entry name" value="Thioredoxin-like_sf"/>
</dbReference>
<dbReference type="AlphaFoldDB" id="A0A4U5M756"/>
<keyword evidence="9" id="KW-0496">Mitochondrion</keyword>